<dbReference type="InterPro" id="IPR056515">
    <property type="entry name" value="INO80E_N"/>
</dbReference>
<sequence>VVKCKCQQKHSVCIVLCFHFVYSIIFIFIFFYLISHKVRKVLWQDMLSGWYCRSMANQQAAQNDETDPNVDDDSGSDDDSQEHQQTQSGLGIGSGNGGGNSSSVPNAVDYKSQYRYLKRKLKFLIYENEFFQDALRSNQRRLLKVSRDRAFLLDRLLQYEKPENTSSESDETESSEDEATKEAKKRKLEQNTASNQGGGVSTGSTRGRKKKVPQVQPTENSQTPKPSSVDVVNQHHPHTDLEQTQQMQMSAAEVERHLQSRQQVMELVQDRAPATVPTEMFSNEPSLDSESNDHMMDGSSPTHVAAEECVQMEYTN</sequence>
<dbReference type="PANTHER" id="PTHR21812">
    <property type="entry name" value="INO80 COMPLEX SUBUNIT E"/>
    <property type="match status" value="1"/>
</dbReference>
<evidence type="ECO:0000259" key="3">
    <source>
        <dbReference type="Pfam" id="PF24237"/>
    </source>
</evidence>
<feature type="compositionally biased region" description="Acidic residues" evidence="1">
    <location>
        <begin position="64"/>
        <end position="80"/>
    </location>
</feature>
<dbReference type="PANTHER" id="PTHR21812:SF1">
    <property type="entry name" value="INO80 COMPLEX SUBUNIT E"/>
    <property type="match status" value="1"/>
</dbReference>
<evidence type="ECO:0000313" key="4">
    <source>
        <dbReference type="EMBL" id="JAI40207.1"/>
    </source>
</evidence>
<proteinExistence type="predicted"/>
<feature type="region of interest" description="Disordered" evidence="1">
    <location>
        <begin position="61"/>
        <end position="104"/>
    </location>
</feature>
<feature type="compositionally biased region" description="Acidic residues" evidence="1">
    <location>
        <begin position="168"/>
        <end position="179"/>
    </location>
</feature>
<dbReference type="AlphaFoldDB" id="A0A0K8VMU3"/>
<feature type="compositionally biased region" description="Gly residues" evidence="1">
    <location>
        <begin position="90"/>
        <end position="100"/>
    </location>
</feature>
<feature type="non-terminal residue" evidence="4">
    <location>
        <position position="1"/>
    </location>
</feature>
<feature type="region of interest" description="Disordered" evidence="1">
    <location>
        <begin position="272"/>
        <end position="316"/>
    </location>
</feature>
<dbReference type="GO" id="GO:0031011">
    <property type="term" value="C:Ino80 complex"/>
    <property type="evidence" value="ECO:0007669"/>
    <property type="project" value="InterPro"/>
</dbReference>
<keyword evidence="2" id="KW-1133">Transmembrane helix</keyword>
<dbReference type="OrthoDB" id="5977486at2759"/>
<name>A0A0K8VMU3_BACLA</name>
<feature type="region of interest" description="Disordered" evidence="1">
    <location>
        <begin position="162"/>
        <end position="257"/>
    </location>
</feature>
<organism evidence="4">
    <name type="scientific">Bactrocera latifrons</name>
    <name type="common">Malaysian fruit fly</name>
    <name type="synonym">Chaetodacus latifrons</name>
    <dbReference type="NCBI Taxonomy" id="174628"/>
    <lineage>
        <taxon>Eukaryota</taxon>
        <taxon>Metazoa</taxon>
        <taxon>Ecdysozoa</taxon>
        <taxon>Arthropoda</taxon>
        <taxon>Hexapoda</taxon>
        <taxon>Insecta</taxon>
        <taxon>Pterygota</taxon>
        <taxon>Neoptera</taxon>
        <taxon>Endopterygota</taxon>
        <taxon>Diptera</taxon>
        <taxon>Brachycera</taxon>
        <taxon>Muscomorpha</taxon>
        <taxon>Tephritoidea</taxon>
        <taxon>Tephritidae</taxon>
        <taxon>Bactrocera</taxon>
        <taxon>Bactrocera</taxon>
    </lineage>
</organism>
<dbReference type="EMBL" id="GDHF01012107">
    <property type="protein sequence ID" value="JAI40207.1"/>
    <property type="molecule type" value="Transcribed_RNA"/>
</dbReference>
<protein>
    <submittedName>
        <fullName evidence="4">INO80 complex subunit E</fullName>
    </submittedName>
</protein>
<dbReference type="GO" id="GO:0006338">
    <property type="term" value="P:chromatin remodeling"/>
    <property type="evidence" value="ECO:0007669"/>
    <property type="project" value="InterPro"/>
</dbReference>
<keyword evidence="2" id="KW-0472">Membrane</keyword>
<keyword evidence="2" id="KW-0812">Transmembrane</keyword>
<gene>
    <name evidence="4" type="primary">Ino80e_0</name>
    <name evidence="4" type="ORF">c0_g1_i1</name>
</gene>
<dbReference type="Pfam" id="PF24237">
    <property type="entry name" value="INO80E"/>
    <property type="match status" value="1"/>
</dbReference>
<dbReference type="InterPro" id="IPR026678">
    <property type="entry name" value="INO80E"/>
</dbReference>
<reference evidence="4" key="1">
    <citation type="submission" date="2015-06" db="EMBL/GenBank/DDBJ databases">
        <authorList>
            <person name="Hoefler B.C."/>
            <person name="Straight P.D."/>
        </authorList>
    </citation>
    <scope>NUCLEOTIDE SEQUENCE</scope>
</reference>
<feature type="compositionally biased region" description="Polar residues" evidence="1">
    <location>
        <begin position="280"/>
        <end position="289"/>
    </location>
</feature>
<feature type="transmembrane region" description="Helical" evidence="2">
    <location>
        <begin position="12"/>
        <end position="34"/>
    </location>
</feature>
<evidence type="ECO:0000256" key="2">
    <source>
        <dbReference type="SAM" id="Phobius"/>
    </source>
</evidence>
<evidence type="ECO:0000256" key="1">
    <source>
        <dbReference type="SAM" id="MobiDB-lite"/>
    </source>
</evidence>
<accession>A0A0K8VMU3</accession>
<feature type="domain" description="INO80 complex subunit E N-terminal" evidence="3">
    <location>
        <begin position="109"/>
        <end position="156"/>
    </location>
</feature>
<feature type="compositionally biased region" description="Polar residues" evidence="1">
    <location>
        <begin position="215"/>
        <end position="226"/>
    </location>
</feature>